<dbReference type="Proteomes" id="UP001501752">
    <property type="component" value="Unassembled WGS sequence"/>
</dbReference>
<dbReference type="InterPro" id="IPR040547">
    <property type="entry name" value="CdiI"/>
</dbReference>
<dbReference type="EMBL" id="BAABIS010000001">
    <property type="protein sequence ID" value="GAA4834304.1"/>
    <property type="molecule type" value="Genomic_DNA"/>
</dbReference>
<reference evidence="2" key="1">
    <citation type="journal article" date="2019" name="Int. J. Syst. Evol. Microbiol.">
        <title>The Global Catalogue of Microorganisms (GCM) 10K type strain sequencing project: providing services to taxonomists for standard genome sequencing and annotation.</title>
        <authorList>
            <consortium name="The Broad Institute Genomics Platform"/>
            <consortium name="The Broad Institute Genome Sequencing Center for Infectious Disease"/>
            <person name="Wu L."/>
            <person name="Ma J."/>
        </authorList>
    </citation>
    <scope>NUCLEOTIDE SEQUENCE [LARGE SCALE GENOMIC DNA]</scope>
    <source>
        <strain evidence="2">JCM 13006</strain>
    </source>
</reference>
<evidence type="ECO:0000313" key="2">
    <source>
        <dbReference type="Proteomes" id="UP001501752"/>
    </source>
</evidence>
<proteinExistence type="predicted"/>
<sequence length="60" mass="6821">MTRLVNRDRSLEELVRDCWSAPSGGEARLKATVRELRRRPLGGLTVEDMRLLTRQDVGLA</sequence>
<organism evidence="1 2">
    <name type="scientific">Kitasatospora terrestris</name>
    <dbReference type="NCBI Taxonomy" id="258051"/>
    <lineage>
        <taxon>Bacteria</taxon>
        <taxon>Bacillati</taxon>
        <taxon>Actinomycetota</taxon>
        <taxon>Actinomycetes</taxon>
        <taxon>Kitasatosporales</taxon>
        <taxon>Streptomycetaceae</taxon>
        <taxon>Kitasatospora</taxon>
    </lineage>
</organism>
<evidence type="ECO:0000313" key="1">
    <source>
        <dbReference type="EMBL" id="GAA4834304.1"/>
    </source>
</evidence>
<protein>
    <submittedName>
        <fullName evidence="1">Uncharacterized protein</fullName>
    </submittedName>
</protein>
<comment type="caution">
    <text evidence="1">The sequence shown here is derived from an EMBL/GenBank/DDBJ whole genome shotgun (WGS) entry which is preliminary data.</text>
</comment>
<gene>
    <name evidence="1" type="ORF">GCM10023235_06040</name>
</gene>
<keyword evidence="2" id="KW-1185">Reference proteome</keyword>
<dbReference type="Pfam" id="PF18616">
    <property type="entry name" value="CdiI_3"/>
    <property type="match status" value="1"/>
</dbReference>
<accession>A0ABP9DCG2</accession>
<name>A0ABP9DCG2_9ACTN</name>